<protein>
    <submittedName>
        <fullName evidence="2">Putative bacterial stress protein</fullName>
    </submittedName>
</protein>
<dbReference type="EMBL" id="CDMW01000001">
    <property type="protein sequence ID" value="CEL90580.1"/>
    <property type="molecule type" value="Genomic_DNA"/>
</dbReference>
<evidence type="ECO:0000313" key="2">
    <source>
        <dbReference type="EMBL" id="CEL90580.1"/>
    </source>
</evidence>
<name>A0A0B7GP68_STRSA</name>
<dbReference type="PANTHER" id="PTHR32097:SF17">
    <property type="entry name" value="CAMP-BINDING PROTEIN 1-RELATED"/>
    <property type="match status" value="1"/>
</dbReference>
<dbReference type="PANTHER" id="PTHR32097">
    <property type="entry name" value="CAMP-BINDING PROTEIN 1-RELATED"/>
    <property type="match status" value="1"/>
</dbReference>
<proteinExistence type="predicted"/>
<organism evidence="2 3">
    <name type="scientific">Streptococcus sanguinis</name>
    <dbReference type="NCBI Taxonomy" id="1305"/>
    <lineage>
        <taxon>Bacteria</taxon>
        <taxon>Bacillati</taxon>
        <taxon>Bacillota</taxon>
        <taxon>Bacilli</taxon>
        <taxon>Lactobacillales</taxon>
        <taxon>Streptococcaceae</taxon>
        <taxon>Streptococcus</taxon>
    </lineage>
</organism>
<sequence>MAINFTSLGGPANPTPTPTEVAPAIGGVSLDLEKNTILDLAKAAPGLTKVDLCAGWDISAGGADFDLDISAFLLNEAGKITSANDVIFYNNKTAPGIHLNGDNRTGAGDGDDEVINLDLAALSPSTHKVICAVTIDQAIARRQTFGMVNNSYVRLVNAENNSELCKFQLKDDYSTDTAVVFAELVKDGSTWAFHTIGEGKQADLNGIAALFS</sequence>
<dbReference type="InterPro" id="IPR003325">
    <property type="entry name" value="TerD"/>
</dbReference>
<dbReference type="Gene3D" id="2.60.60.30">
    <property type="entry name" value="sav2460 like domains"/>
    <property type="match status" value="1"/>
</dbReference>
<gene>
    <name evidence="2" type="ORF">SSV_1285</name>
</gene>
<feature type="domain" description="TerD" evidence="1">
    <location>
        <begin position="30"/>
        <end position="210"/>
    </location>
</feature>
<dbReference type="CDD" id="cd06974">
    <property type="entry name" value="TerD_like"/>
    <property type="match status" value="1"/>
</dbReference>
<evidence type="ECO:0000259" key="1">
    <source>
        <dbReference type="Pfam" id="PF02342"/>
    </source>
</evidence>
<dbReference type="RefSeq" id="WP_072074160.1">
    <property type="nucleotide sequence ID" value="NZ_CDMW01000001.1"/>
</dbReference>
<dbReference type="InterPro" id="IPR051324">
    <property type="entry name" value="Stress/Tellurium_Resist"/>
</dbReference>
<reference evidence="2 3" key="1">
    <citation type="submission" date="2015-01" db="EMBL/GenBank/DDBJ databases">
        <authorList>
            <person name="Pelicic Vladimir"/>
        </authorList>
    </citation>
    <scope>NUCLEOTIDE SEQUENCE [LARGE SCALE GENOMIC DNA]</scope>
    <source>
        <strain evidence="2 3">2908</strain>
    </source>
</reference>
<evidence type="ECO:0000313" key="3">
    <source>
        <dbReference type="Proteomes" id="UP000183504"/>
    </source>
</evidence>
<dbReference type="AlphaFoldDB" id="A0A0B7GP68"/>
<dbReference type="Proteomes" id="UP000183504">
    <property type="component" value="Unassembled WGS sequence"/>
</dbReference>
<dbReference type="Pfam" id="PF02342">
    <property type="entry name" value="TerD"/>
    <property type="match status" value="1"/>
</dbReference>
<accession>A0A0B7GP68</accession>